<dbReference type="EMBL" id="CAEZZL010000040">
    <property type="protein sequence ID" value="CAB4761108.1"/>
    <property type="molecule type" value="Genomic_DNA"/>
</dbReference>
<reference evidence="1" key="1">
    <citation type="submission" date="2020-05" db="EMBL/GenBank/DDBJ databases">
        <authorList>
            <person name="Chiriac C."/>
            <person name="Salcher M."/>
            <person name="Ghai R."/>
            <person name="Kavagutti S V."/>
        </authorList>
    </citation>
    <scope>NUCLEOTIDE SEQUENCE</scope>
</reference>
<evidence type="ECO:0000313" key="1">
    <source>
        <dbReference type="EMBL" id="CAB4761108.1"/>
    </source>
</evidence>
<protein>
    <submittedName>
        <fullName evidence="1">Unannotated protein</fullName>
    </submittedName>
</protein>
<dbReference type="AlphaFoldDB" id="A0A6J6UPZ5"/>
<accession>A0A6J6UPZ5</accession>
<proteinExistence type="predicted"/>
<organism evidence="1">
    <name type="scientific">freshwater metagenome</name>
    <dbReference type="NCBI Taxonomy" id="449393"/>
    <lineage>
        <taxon>unclassified sequences</taxon>
        <taxon>metagenomes</taxon>
        <taxon>ecological metagenomes</taxon>
    </lineage>
</organism>
<sequence>MYVMNKNAVLVSLASHTQYVPQVSLPHILPVTKETATNKTPISPDAPATRSHARERFLADKYTPEHTAVIANAIYAVQMDGT</sequence>
<gene>
    <name evidence="1" type="ORF">UFOPK2870_00662</name>
</gene>
<name>A0A6J6UPZ5_9ZZZZ</name>